<feature type="non-terminal residue" evidence="1">
    <location>
        <position position="144"/>
    </location>
</feature>
<reference evidence="1 2" key="1">
    <citation type="journal article" date="2018" name="Biotechnol. Biofuels">
        <title>Integrative visual omics of the white-rot fungus Polyporus brumalis exposes the biotechnological potential of its oxidative enzymes for delignifying raw plant biomass.</title>
        <authorList>
            <person name="Miyauchi S."/>
            <person name="Rancon A."/>
            <person name="Drula E."/>
            <person name="Hage H."/>
            <person name="Chaduli D."/>
            <person name="Favel A."/>
            <person name="Grisel S."/>
            <person name="Henrissat B."/>
            <person name="Herpoel-Gimbert I."/>
            <person name="Ruiz-Duenas F.J."/>
            <person name="Chevret D."/>
            <person name="Hainaut M."/>
            <person name="Lin J."/>
            <person name="Wang M."/>
            <person name="Pangilinan J."/>
            <person name="Lipzen A."/>
            <person name="Lesage-Meessen L."/>
            <person name="Navarro D."/>
            <person name="Riley R."/>
            <person name="Grigoriev I.V."/>
            <person name="Zhou S."/>
            <person name="Raouche S."/>
            <person name="Rosso M.N."/>
        </authorList>
    </citation>
    <scope>NUCLEOTIDE SEQUENCE [LARGE SCALE GENOMIC DNA]</scope>
    <source>
        <strain evidence="1 2">BRFM 1820</strain>
    </source>
</reference>
<dbReference type="OrthoDB" id="2753605at2759"/>
<dbReference type="AlphaFoldDB" id="A0A371DM67"/>
<dbReference type="Proteomes" id="UP000256964">
    <property type="component" value="Unassembled WGS sequence"/>
</dbReference>
<dbReference type="EMBL" id="KZ857386">
    <property type="protein sequence ID" value="RDX53624.1"/>
    <property type="molecule type" value="Genomic_DNA"/>
</dbReference>
<proteinExistence type="predicted"/>
<protein>
    <submittedName>
        <fullName evidence="1">Uncharacterized protein</fullName>
    </submittedName>
</protein>
<evidence type="ECO:0000313" key="1">
    <source>
        <dbReference type="EMBL" id="RDX53624.1"/>
    </source>
</evidence>
<evidence type="ECO:0000313" key="2">
    <source>
        <dbReference type="Proteomes" id="UP000256964"/>
    </source>
</evidence>
<sequence length="144" mass="16290">LLRANGAIISGSTALHFFLPDTSWHPHHLDIYIPANTFKRFMRTVTDHTTFGWVYAPRRRHTLARGSAPLLAAQLYEDLEENFRSLRTLRTPTGRRVNVVRSHANNPISPLRCFWSTLTMNFLTPDGCVCAFPSATLARQGAIK</sequence>
<name>A0A371DM67_9APHY</name>
<organism evidence="1 2">
    <name type="scientific">Lentinus brumalis</name>
    <dbReference type="NCBI Taxonomy" id="2498619"/>
    <lineage>
        <taxon>Eukaryota</taxon>
        <taxon>Fungi</taxon>
        <taxon>Dikarya</taxon>
        <taxon>Basidiomycota</taxon>
        <taxon>Agaricomycotina</taxon>
        <taxon>Agaricomycetes</taxon>
        <taxon>Polyporales</taxon>
        <taxon>Polyporaceae</taxon>
        <taxon>Lentinus</taxon>
    </lineage>
</organism>
<gene>
    <name evidence="1" type="ORF">OH76DRAFT_1308788</name>
</gene>
<keyword evidence="2" id="KW-1185">Reference proteome</keyword>
<accession>A0A371DM67</accession>
<feature type="non-terminal residue" evidence="1">
    <location>
        <position position="1"/>
    </location>
</feature>